<feature type="compositionally biased region" description="Basic residues" evidence="2">
    <location>
        <begin position="366"/>
        <end position="381"/>
    </location>
</feature>
<evidence type="ECO:0000256" key="1">
    <source>
        <dbReference type="SAM" id="Coils"/>
    </source>
</evidence>
<feature type="compositionally biased region" description="Basic residues" evidence="2">
    <location>
        <begin position="543"/>
        <end position="559"/>
    </location>
</feature>
<feature type="compositionally biased region" description="Low complexity" evidence="2">
    <location>
        <begin position="508"/>
        <end position="522"/>
    </location>
</feature>
<feature type="region of interest" description="Disordered" evidence="2">
    <location>
        <begin position="477"/>
        <end position="584"/>
    </location>
</feature>
<dbReference type="EMBL" id="MIKG01000002">
    <property type="protein sequence ID" value="RAO65430.1"/>
    <property type="molecule type" value="Genomic_DNA"/>
</dbReference>
<protein>
    <submittedName>
        <fullName evidence="4">Uncharacterized protein</fullName>
    </submittedName>
</protein>
<keyword evidence="3" id="KW-0472">Membrane</keyword>
<dbReference type="RefSeq" id="XP_040729947.1">
    <property type="nucleotide sequence ID" value="XM_040873479.1"/>
</dbReference>
<keyword evidence="3" id="KW-0812">Transmembrane</keyword>
<gene>
    <name evidence="4" type="ORF">BHQ10_001442</name>
</gene>
<evidence type="ECO:0000256" key="2">
    <source>
        <dbReference type="SAM" id="MobiDB-lite"/>
    </source>
</evidence>
<feature type="transmembrane region" description="Helical" evidence="3">
    <location>
        <begin position="157"/>
        <end position="179"/>
    </location>
</feature>
<accession>A0A364KPE8</accession>
<feature type="region of interest" description="Disordered" evidence="2">
    <location>
        <begin position="357"/>
        <end position="385"/>
    </location>
</feature>
<dbReference type="AlphaFoldDB" id="A0A364KPE8"/>
<dbReference type="OrthoDB" id="4525456at2759"/>
<evidence type="ECO:0000313" key="5">
    <source>
        <dbReference type="Proteomes" id="UP000249363"/>
    </source>
</evidence>
<keyword evidence="1" id="KW-0175">Coiled coil</keyword>
<feature type="region of interest" description="Disordered" evidence="2">
    <location>
        <begin position="294"/>
        <end position="343"/>
    </location>
</feature>
<sequence length="584" mass="64150">MLIFPLYGICAIALTGLFFPWIEALQEPSIALFYSASAISQDYFKDFSDWLQLSTKDAGRVLSRSFSSLPLVVYLPTPSSSNSNIWNGTKEFIVIPSDSSLATINQLENSLSLLTPFKVHPPRFPPPFPDHESGSAVYNDAGEAFDTEELTNSNDGLPLFLGLVLSVLAAYHLVIYLLWERKLAKLNRRADEAKARALNSLEDLSKAKIVLDKTEDLYLKGVLGGLESTSKQSEIRSSSSSEAQIQILEHLYVLEDSPSAAAPTLFSFKRWTMPKSEFESTYGAIPRASSAERSIVVPQLPIDESSKRKRSDSDSGNGNDDKGPAVPRNVHFLTRQSDSGGRSTVIRVSDHSLTVVPNLHVERPSERKRRSIPKSARHPRPQRLPSRPAVLGIIRTPPMVDIHAGDPSDTNLGRREHVIYPSTTVDIRVEGASDRDLGEPQASIPSESMPSVSIKKTAEPSAMVDIHAEGAPVAKFTGAGSQPEPPIVESGQNDGYDISTSIQPTILAPRTPSAATATATTRVEVQASPQSPTESPQTEQPSGRRRKNRMGQRQRRRLREMRENRGCEAIQQSSQQGDESFFDK</sequence>
<reference evidence="4 5" key="1">
    <citation type="journal article" date="2017" name="Biotechnol. Biofuels">
        <title>Differential beta-glucosidase expression as a function of carbon source availability in Talaromyces amestolkiae: a genomic and proteomic approach.</title>
        <authorList>
            <person name="de Eugenio L.I."/>
            <person name="Mendez-Liter J.A."/>
            <person name="Nieto-Dominguez M."/>
            <person name="Alonso L."/>
            <person name="Gil-Munoz J."/>
            <person name="Barriuso J."/>
            <person name="Prieto A."/>
            <person name="Martinez M.J."/>
        </authorList>
    </citation>
    <scope>NUCLEOTIDE SEQUENCE [LARGE SCALE GENOMIC DNA]</scope>
    <source>
        <strain evidence="4 5">CIB</strain>
    </source>
</reference>
<dbReference type="GeneID" id="63790659"/>
<feature type="compositionally biased region" description="Polar residues" evidence="2">
    <location>
        <begin position="527"/>
        <end position="541"/>
    </location>
</feature>
<proteinExistence type="predicted"/>
<feature type="coiled-coil region" evidence="1">
    <location>
        <begin position="176"/>
        <end position="207"/>
    </location>
</feature>
<evidence type="ECO:0000256" key="3">
    <source>
        <dbReference type="SAM" id="Phobius"/>
    </source>
</evidence>
<evidence type="ECO:0000313" key="4">
    <source>
        <dbReference type="EMBL" id="RAO65430.1"/>
    </source>
</evidence>
<keyword evidence="5" id="KW-1185">Reference proteome</keyword>
<comment type="caution">
    <text evidence="4">The sequence shown here is derived from an EMBL/GenBank/DDBJ whole genome shotgun (WGS) entry which is preliminary data.</text>
</comment>
<keyword evidence="3" id="KW-1133">Transmembrane helix</keyword>
<name>A0A364KPE8_TALAM</name>
<feature type="compositionally biased region" description="Polar residues" evidence="2">
    <location>
        <begin position="490"/>
        <end position="504"/>
    </location>
</feature>
<dbReference type="Proteomes" id="UP000249363">
    <property type="component" value="Unassembled WGS sequence"/>
</dbReference>
<organism evidence="4 5">
    <name type="scientific">Talaromyces amestolkiae</name>
    <dbReference type="NCBI Taxonomy" id="1196081"/>
    <lineage>
        <taxon>Eukaryota</taxon>
        <taxon>Fungi</taxon>
        <taxon>Dikarya</taxon>
        <taxon>Ascomycota</taxon>
        <taxon>Pezizomycotina</taxon>
        <taxon>Eurotiomycetes</taxon>
        <taxon>Eurotiomycetidae</taxon>
        <taxon>Eurotiales</taxon>
        <taxon>Trichocomaceae</taxon>
        <taxon>Talaromyces</taxon>
        <taxon>Talaromyces sect. Talaromyces</taxon>
    </lineage>
</organism>